<name>A0A6G7YFE5_9ACTN</name>
<sequence>MRKISWPLAIVLVLALVVLVGGAVWLSLRGPERVKAGTLVSETASEALVGRTAEVRVPWGRLQVTLSEPLTETAEGKKVGQGMSLVGVQVALTGQEDLLVADRLPDAELADPVFTLVADEEEHVLEGLTGWVEGARSRCWLVASMSQ</sequence>
<organism evidence="1 2">
    <name type="scientific">Nocardioides piscis</name>
    <dbReference type="NCBI Taxonomy" id="2714938"/>
    <lineage>
        <taxon>Bacteria</taxon>
        <taxon>Bacillati</taxon>
        <taxon>Actinomycetota</taxon>
        <taxon>Actinomycetes</taxon>
        <taxon>Propionibacteriales</taxon>
        <taxon>Nocardioidaceae</taxon>
        <taxon>Nocardioides</taxon>
    </lineage>
</organism>
<dbReference type="EMBL" id="CP049866">
    <property type="protein sequence ID" value="QIK75449.1"/>
    <property type="molecule type" value="Genomic_DNA"/>
</dbReference>
<accession>A0A6G7YFE5</accession>
<dbReference type="Proteomes" id="UP000502035">
    <property type="component" value="Chromosome"/>
</dbReference>
<dbReference type="RefSeq" id="WP_166317293.1">
    <property type="nucleotide sequence ID" value="NZ_CP049866.1"/>
</dbReference>
<dbReference type="AlphaFoldDB" id="A0A6G7YFE5"/>
<evidence type="ECO:0000313" key="2">
    <source>
        <dbReference type="Proteomes" id="UP000502035"/>
    </source>
</evidence>
<gene>
    <name evidence="1" type="ORF">G7071_08365</name>
</gene>
<evidence type="ECO:0000313" key="1">
    <source>
        <dbReference type="EMBL" id="QIK75449.1"/>
    </source>
</evidence>
<protein>
    <submittedName>
        <fullName evidence="1">Uncharacterized protein</fullName>
    </submittedName>
</protein>
<proteinExistence type="predicted"/>
<keyword evidence="2" id="KW-1185">Reference proteome</keyword>
<reference evidence="1 2" key="1">
    <citation type="submission" date="2020-03" db="EMBL/GenBank/DDBJ databases">
        <title>Nocardioides sp. nov., isolated from fish.</title>
        <authorList>
            <person name="Hyun D.-W."/>
            <person name="Bae J.-W."/>
        </authorList>
    </citation>
    <scope>NUCLEOTIDE SEQUENCE [LARGE SCALE GENOMIC DNA]</scope>
    <source>
        <strain evidence="1 2">HDW12A</strain>
    </source>
</reference>
<dbReference type="KEGG" id="npi:G7071_08365"/>